<accession>A0A6J5NPP0</accession>
<dbReference type="EMBL" id="LR796653">
    <property type="protein sequence ID" value="CAB4157234.1"/>
    <property type="molecule type" value="Genomic_DNA"/>
</dbReference>
<protein>
    <submittedName>
        <fullName evidence="1">Uncharacterized protein</fullName>
    </submittedName>
</protein>
<reference evidence="1" key="1">
    <citation type="submission" date="2020-04" db="EMBL/GenBank/DDBJ databases">
        <authorList>
            <person name="Chiriac C."/>
            <person name="Salcher M."/>
            <person name="Ghai R."/>
            <person name="Kavagutti S V."/>
        </authorList>
    </citation>
    <scope>NUCLEOTIDE SEQUENCE</scope>
</reference>
<organism evidence="1">
    <name type="scientific">uncultured Caudovirales phage</name>
    <dbReference type="NCBI Taxonomy" id="2100421"/>
    <lineage>
        <taxon>Viruses</taxon>
        <taxon>Duplodnaviria</taxon>
        <taxon>Heunggongvirae</taxon>
        <taxon>Uroviricota</taxon>
        <taxon>Caudoviricetes</taxon>
        <taxon>Peduoviridae</taxon>
        <taxon>Maltschvirus</taxon>
        <taxon>Maltschvirus maltsch</taxon>
    </lineage>
</organism>
<gene>
    <name evidence="1" type="ORF">UFOVP683_10</name>
</gene>
<proteinExistence type="predicted"/>
<evidence type="ECO:0000313" key="1">
    <source>
        <dbReference type="EMBL" id="CAB4157234.1"/>
    </source>
</evidence>
<sequence length="431" mass="46133">MAEVNTFTGTNVLGNLNGFYKQVYGDNLLKLVPDNSKLINAIGFERRKKLGDLYHVAVALQNEQGFTYNNGSGSAFDLAGSVAMGTQDAQIRGSEIVLQSSISYKAAAAASDSKAAFAEATSMIFENMMESAANRLELAVLYGQSSKGAITASANVDTLTATITLSAASWSIGIWTGRIGAKIELWTGASTPALISSGTNSIFYVTGIDIPNRKLTLTGTTTGITALGTAASGFASANGSIYWYGAKTAEMIGIDKIITTSGTLFGIDNTLYPLWKGCEYTVSGAMTLDHIRKSVDMAVSQGLNEEVKAYCSPRLFTSLTNDVMAYRRFDSSYKGSQAEQGFESIKIHASNGIISVEPHTIVKQGDIFLIPTKRFMRVGATDFTMQTPGMGSDIFLQLTTKAGYEVRMYTDQAVFCESPARCTKISGFDIP</sequence>
<name>A0A6J5NPP0_9CAUD</name>